<name>A0ABT1A4E0_9PSEU</name>
<feature type="compositionally biased region" description="Acidic residues" evidence="1">
    <location>
        <begin position="71"/>
        <end position="97"/>
    </location>
</feature>
<comment type="caution">
    <text evidence="2">The sequence shown here is derived from an EMBL/GenBank/DDBJ whole genome shotgun (WGS) entry which is preliminary data.</text>
</comment>
<gene>
    <name evidence="2" type="ORF">KDL28_21475</name>
</gene>
<dbReference type="EMBL" id="JAGSOV010000045">
    <property type="protein sequence ID" value="MCO1657634.1"/>
    <property type="molecule type" value="Genomic_DNA"/>
</dbReference>
<reference evidence="2" key="1">
    <citation type="submission" date="2021-04" db="EMBL/GenBank/DDBJ databases">
        <title>Pseudonocardia sp. nov., isolated from sandy soil of mangrove forest.</title>
        <authorList>
            <person name="Zan Z."/>
            <person name="Huang R."/>
            <person name="Liu W."/>
        </authorList>
    </citation>
    <scope>NUCLEOTIDE SEQUENCE</scope>
    <source>
        <strain evidence="2">S2-4</strain>
    </source>
</reference>
<organism evidence="2 3">
    <name type="scientific">Pseudonocardia humida</name>
    <dbReference type="NCBI Taxonomy" id="2800819"/>
    <lineage>
        <taxon>Bacteria</taxon>
        <taxon>Bacillati</taxon>
        <taxon>Actinomycetota</taxon>
        <taxon>Actinomycetes</taxon>
        <taxon>Pseudonocardiales</taxon>
        <taxon>Pseudonocardiaceae</taxon>
        <taxon>Pseudonocardia</taxon>
    </lineage>
</organism>
<protein>
    <recommendedName>
        <fullName evidence="4">Small secreted hydrophilic protein</fullName>
    </recommendedName>
</protein>
<evidence type="ECO:0000313" key="2">
    <source>
        <dbReference type="EMBL" id="MCO1657634.1"/>
    </source>
</evidence>
<dbReference type="RefSeq" id="WP_252441285.1">
    <property type="nucleotide sequence ID" value="NZ_JAGSOV010000045.1"/>
</dbReference>
<feature type="compositionally biased region" description="Pro residues" evidence="1">
    <location>
        <begin position="42"/>
        <end position="55"/>
    </location>
</feature>
<feature type="region of interest" description="Disordered" evidence="1">
    <location>
        <begin position="22"/>
        <end position="97"/>
    </location>
</feature>
<accession>A0ABT1A4E0</accession>
<keyword evidence="3" id="KW-1185">Reference proteome</keyword>
<sequence>MRAPLVIAALVLVVIGIAVATTSGMVRSEPPPLQPITVQAPRVPPGAPPAEPVEPAPRDEDGYVAPPPAVGDDDDDGPDDDGPDDDADGTDEPDDDD</sequence>
<dbReference type="Proteomes" id="UP001165283">
    <property type="component" value="Unassembled WGS sequence"/>
</dbReference>
<evidence type="ECO:0000256" key="1">
    <source>
        <dbReference type="SAM" id="MobiDB-lite"/>
    </source>
</evidence>
<evidence type="ECO:0008006" key="4">
    <source>
        <dbReference type="Google" id="ProtNLM"/>
    </source>
</evidence>
<proteinExistence type="predicted"/>
<evidence type="ECO:0000313" key="3">
    <source>
        <dbReference type="Proteomes" id="UP001165283"/>
    </source>
</evidence>